<evidence type="ECO:0000256" key="3">
    <source>
        <dbReference type="ARBA" id="ARBA00022723"/>
    </source>
</evidence>
<evidence type="ECO:0000256" key="1">
    <source>
        <dbReference type="ARBA" id="ARBA00010617"/>
    </source>
</evidence>
<reference evidence="7" key="1">
    <citation type="submission" date="2013-07" db="EMBL/GenBank/DDBJ databases">
        <title>The genome of Eucalyptus grandis.</title>
        <authorList>
            <person name="Schmutz J."/>
            <person name="Hayes R."/>
            <person name="Myburg A."/>
            <person name="Tuskan G."/>
            <person name="Grattapaglia D."/>
            <person name="Rokhsar D.S."/>
        </authorList>
    </citation>
    <scope>NUCLEOTIDE SEQUENCE</scope>
    <source>
        <tissue evidence="7">Leaf extractions</tissue>
    </source>
</reference>
<gene>
    <name evidence="7" type="ORF">EUGRSUZ_F01500</name>
</gene>
<dbReference type="STRING" id="71139.A0A059BNT7"/>
<dbReference type="InterPro" id="IPR001128">
    <property type="entry name" value="Cyt_P450"/>
</dbReference>
<dbReference type="EMBL" id="KK198758">
    <property type="protein sequence ID" value="KCW67768.1"/>
    <property type="molecule type" value="Genomic_DNA"/>
</dbReference>
<protein>
    <recommendedName>
        <fullName evidence="8">Cytochrome P450</fullName>
    </recommendedName>
</protein>
<keyword evidence="2" id="KW-0349">Heme</keyword>
<sequence length="347" mass="39080">MAKECFTKNDVALSTRPWQLALKMLAYSYAMFTYTPYGPYWHEVRKMATMELLSNRRVEPCQSRVETVVLKVDPEHGHQNHGRKALQCGRQGRGAAAQQGVTSGLPLLGEVFSGRRSSFPEVTRLRTTRKNKDLGETNGDRDFMDVMLSVLNNREIGGYDADTIVKATCLDLRFVYVKAMIAGGSDAPTVTVIWAISPMLNNLPILKKAQEELDVRIGKQRHVEEADIAGLTYLQAVVKETLRLQPTILLSPPHLFSEDCTIGGYHVRRGTQLIVNVSKIHTDPRTWPDPQEFRPEKFLSNHKDVGVLDSNFALLPFGGGRGIYPETSFGLHTVHFLLARFLMHLRY</sequence>
<comment type="similarity">
    <text evidence="1">Belongs to the cytochrome P450 family.</text>
</comment>
<keyword evidence="6" id="KW-0503">Monooxygenase</keyword>
<evidence type="ECO:0000256" key="5">
    <source>
        <dbReference type="ARBA" id="ARBA00023004"/>
    </source>
</evidence>
<keyword evidence="5" id="KW-0408">Iron</keyword>
<dbReference type="GO" id="GO:0016705">
    <property type="term" value="F:oxidoreductase activity, acting on paired donors, with incorporation or reduction of molecular oxygen"/>
    <property type="evidence" value="ECO:0007669"/>
    <property type="project" value="InterPro"/>
</dbReference>
<dbReference type="GO" id="GO:0005506">
    <property type="term" value="F:iron ion binding"/>
    <property type="evidence" value="ECO:0007669"/>
    <property type="project" value="InterPro"/>
</dbReference>
<dbReference type="PANTHER" id="PTHR47947">
    <property type="entry name" value="CYTOCHROME P450 82C3-RELATED"/>
    <property type="match status" value="1"/>
</dbReference>
<evidence type="ECO:0000313" key="7">
    <source>
        <dbReference type="EMBL" id="KCW67768.1"/>
    </source>
</evidence>
<dbReference type="Gramene" id="KCW67768">
    <property type="protein sequence ID" value="KCW67768"/>
    <property type="gene ID" value="EUGRSUZ_F01500"/>
</dbReference>
<dbReference type="GO" id="GO:0004497">
    <property type="term" value="F:monooxygenase activity"/>
    <property type="evidence" value="ECO:0007669"/>
    <property type="project" value="UniProtKB-KW"/>
</dbReference>
<dbReference type="SUPFAM" id="SSF48264">
    <property type="entry name" value="Cytochrome P450"/>
    <property type="match status" value="1"/>
</dbReference>
<dbReference type="eggNOG" id="KOG0156">
    <property type="taxonomic scope" value="Eukaryota"/>
</dbReference>
<evidence type="ECO:0000256" key="2">
    <source>
        <dbReference type="ARBA" id="ARBA00022617"/>
    </source>
</evidence>
<dbReference type="InterPro" id="IPR002401">
    <property type="entry name" value="Cyt_P450_E_grp-I"/>
</dbReference>
<dbReference type="Gene3D" id="1.20.930.50">
    <property type="match status" value="1"/>
</dbReference>
<name>A0A059BNT7_EUCGR</name>
<evidence type="ECO:0008006" key="8">
    <source>
        <dbReference type="Google" id="ProtNLM"/>
    </source>
</evidence>
<accession>A0A059BNT7</accession>
<dbReference type="Pfam" id="PF00067">
    <property type="entry name" value="p450"/>
    <property type="match status" value="1"/>
</dbReference>
<dbReference type="AlphaFoldDB" id="A0A059BNT7"/>
<dbReference type="InterPro" id="IPR050651">
    <property type="entry name" value="Plant_Cytochrome_P450_Monoox"/>
</dbReference>
<evidence type="ECO:0000256" key="6">
    <source>
        <dbReference type="ARBA" id="ARBA00023033"/>
    </source>
</evidence>
<keyword evidence="3" id="KW-0479">Metal-binding</keyword>
<dbReference type="PRINTS" id="PR00463">
    <property type="entry name" value="EP450I"/>
</dbReference>
<dbReference type="GO" id="GO:0020037">
    <property type="term" value="F:heme binding"/>
    <property type="evidence" value="ECO:0007669"/>
    <property type="project" value="InterPro"/>
</dbReference>
<dbReference type="Gene3D" id="1.10.630.10">
    <property type="entry name" value="Cytochrome P450"/>
    <property type="match status" value="1"/>
</dbReference>
<evidence type="ECO:0000256" key="4">
    <source>
        <dbReference type="ARBA" id="ARBA00023002"/>
    </source>
</evidence>
<keyword evidence="4" id="KW-0560">Oxidoreductase</keyword>
<dbReference type="PANTHER" id="PTHR47947:SF49">
    <property type="entry name" value="CYTOCHROME P450 FAMILY PROTEIN"/>
    <property type="match status" value="1"/>
</dbReference>
<dbReference type="InterPro" id="IPR036396">
    <property type="entry name" value="Cyt_P450_sf"/>
</dbReference>
<organism evidence="7">
    <name type="scientific">Eucalyptus grandis</name>
    <name type="common">Flooded gum</name>
    <dbReference type="NCBI Taxonomy" id="71139"/>
    <lineage>
        <taxon>Eukaryota</taxon>
        <taxon>Viridiplantae</taxon>
        <taxon>Streptophyta</taxon>
        <taxon>Embryophyta</taxon>
        <taxon>Tracheophyta</taxon>
        <taxon>Spermatophyta</taxon>
        <taxon>Magnoliopsida</taxon>
        <taxon>eudicotyledons</taxon>
        <taxon>Gunneridae</taxon>
        <taxon>Pentapetalae</taxon>
        <taxon>rosids</taxon>
        <taxon>malvids</taxon>
        <taxon>Myrtales</taxon>
        <taxon>Myrtaceae</taxon>
        <taxon>Myrtoideae</taxon>
        <taxon>Eucalypteae</taxon>
        <taxon>Eucalyptus</taxon>
    </lineage>
</organism>
<dbReference type="InParanoid" id="A0A059BNT7"/>
<proteinExistence type="inferred from homology"/>